<evidence type="ECO:0000313" key="1">
    <source>
        <dbReference type="EMBL" id="KAH7937828.1"/>
    </source>
</evidence>
<name>A0ACB8CA59_DERSI</name>
<evidence type="ECO:0000313" key="2">
    <source>
        <dbReference type="Proteomes" id="UP000821865"/>
    </source>
</evidence>
<dbReference type="EMBL" id="CM023477">
    <property type="protein sequence ID" value="KAH7937828.1"/>
    <property type="molecule type" value="Genomic_DNA"/>
</dbReference>
<organism evidence="1 2">
    <name type="scientific">Dermacentor silvarum</name>
    <name type="common">Tick</name>
    <dbReference type="NCBI Taxonomy" id="543639"/>
    <lineage>
        <taxon>Eukaryota</taxon>
        <taxon>Metazoa</taxon>
        <taxon>Ecdysozoa</taxon>
        <taxon>Arthropoda</taxon>
        <taxon>Chelicerata</taxon>
        <taxon>Arachnida</taxon>
        <taxon>Acari</taxon>
        <taxon>Parasitiformes</taxon>
        <taxon>Ixodida</taxon>
        <taxon>Ixodoidea</taxon>
        <taxon>Ixodidae</taxon>
        <taxon>Rhipicephalinae</taxon>
        <taxon>Dermacentor</taxon>
    </lineage>
</organism>
<reference evidence="1" key="1">
    <citation type="submission" date="2020-05" db="EMBL/GenBank/DDBJ databases">
        <title>Large-scale comparative analyses of tick genomes elucidate their genetic diversity and vector capacities.</title>
        <authorList>
            <person name="Jia N."/>
            <person name="Wang J."/>
            <person name="Shi W."/>
            <person name="Du L."/>
            <person name="Sun Y."/>
            <person name="Zhan W."/>
            <person name="Jiang J."/>
            <person name="Wang Q."/>
            <person name="Zhang B."/>
            <person name="Ji P."/>
            <person name="Sakyi L.B."/>
            <person name="Cui X."/>
            <person name="Yuan T."/>
            <person name="Jiang B."/>
            <person name="Yang W."/>
            <person name="Lam T.T.-Y."/>
            <person name="Chang Q."/>
            <person name="Ding S."/>
            <person name="Wang X."/>
            <person name="Zhu J."/>
            <person name="Ruan X."/>
            <person name="Zhao L."/>
            <person name="Wei J."/>
            <person name="Que T."/>
            <person name="Du C."/>
            <person name="Cheng J."/>
            <person name="Dai P."/>
            <person name="Han X."/>
            <person name="Huang E."/>
            <person name="Gao Y."/>
            <person name="Liu J."/>
            <person name="Shao H."/>
            <person name="Ye R."/>
            <person name="Li L."/>
            <person name="Wei W."/>
            <person name="Wang X."/>
            <person name="Wang C."/>
            <person name="Yang T."/>
            <person name="Huo Q."/>
            <person name="Li W."/>
            <person name="Guo W."/>
            <person name="Chen H."/>
            <person name="Zhou L."/>
            <person name="Ni X."/>
            <person name="Tian J."/>
            <person name="Zhou Y."/>
            <person name="Sheng Y."/>
            <person name="Liu T."/>
            <person name="Pan Y."/>
            <person name="Xia L."/>
            <person name="Li J."/>
            <person name="Zhao F."/>
            <person name="Cao W."/>
        </authorList>
    </citation>
    <scope>NUCLEOTIDE SEQUENCE</scope>
    <source>
        <strain evidence="1">Dsil-2018</strain>
    </source>
</reference>
<dbReference type="Proteomes" id="UP000821865">
    <property type="component" value="Chromosome 8"/>
</dbReference>
<proteinExistence type="predicted"/>
<keyword evidence="2" id="KW-1185">Reference proteome</keyword>
<protein>
    <submittedName>
        <fullName evidence="1">Uncharacterized protein</fullName>
    </submittedName>
</protein>
<sequence length="96" mass="11531">MSMDMRAALKKQIMRRREKEKQEKEADAATQRVRLEREMKHRQDAMKLAEILNQVQQAERQLASLKEERLQLSMQLEKVLREEDARKRARVKEANN</sequence>
<comment type="caution">
    <text evidence="1">The sequence shown here is derived from an EMBL/GenBank/DDBJ whole genome shotgun (WGS) entry which is preliminary data.</text>
</comment>
<gene>
    <name evidence="1" type="ORF">HPB49_016576</name>
</gene>
<accession>A0ACB8CA59</accession>